<protein>
    <recommendedName>
        <fullName evidence="4">Bcl-2-like protein 15</fullName>
    </recommendedName>
</protein>
<evidence type="ECO:0008006" key="4">
    <source>
        <dbReference type="Google" id="ProtNLM"/>
    </source>
</evidence>
<evidence type="ECO:0000313" key="2">
    <source>
        <dbReference type="Ensembl" id="ENSDCDP00010042753.1"/>
    </source>
</evidence>
<dbReference type="InterPro" id="IPR033543">
    <property type="entry name" value="BCL2L15"/>
</dbReference>
<reference evidence="2" key="2">
    <citation type="submission" date="2025-08" db="UniProtKB">
        <authorList>
            <consortium name="Ensembl"/>
        </authorList>
    </citation>
    <scope>IDENTIFICATION</scope>
</reference>
<reference evidence="2" key="3">
    <citation type="submission" date="2025-09" db="UniProtKB">
        <authorList>
            <consortium name="Ensembl"/>
        </authorList>
    </citation>
    <scope>IDENTIFICATION</scope>
</reference>
<dbReference type="GO" id="GO:0006915">
    <property type="term" value="P:apoptotic process"/>
    <property type="evidence" value="ECO:0007669"/>
    <property type="project" value="UniProtKB-KW"/>
</dbReference>
<evidence type="ECO:0000256" key="1">
    <source>
        <dbReference type="ARBA" id="ARBA00022703"/>
    </source>
</evidence>
<dbReference type="GeneTree" id="ENSGT00940000176117"/>
<keyword evidence="3" id="KW-1185">Reference proteome</keyword>
<organism evidence="2 3">
    <name type="scientific">Denticeps clupeoides</name>
    <name type="common">denticle herring</name>
    <dbReference type="NCBI Taxonomy" id="299321"/>
    <lineage>
        <taxon>Eukaryota</taxon>
        <taxon>Metazoa</taxon>
        <taxon>Chordata</taxon>
        <taxon>Craniata</taxon>
        <taxon>Vertebrata</taxon>
        <taxon>Euteleostomi</taxon>
        <taxon>Actinopterygii</taxon>
        <taxon>Neopterygii</taxon>
        <taxon>Teleostei</taxon>
        <taxon>Clupei</taxon>
        <taxon>Clupeiformes</taxon>
        <taxon>Denticipitoidei</taxon>
        <taxon>Denticipitidae</taxon>
        <taxon>Denticeps</taxon>
    </lineage>
</organism>
<evidence type="ECO:0000313" key="3">
    <source>
        <dbReference type="Proteomes" id="UP000694580"/>
    </source>
</evidence>
<dbReference type="PANTHER" id="PTHR36466">
    <property type="entry name" value="BCL-2-LIKE PROTEIN 15"/>
    <property type="match status" value="1"/>
</dbReference>
<keyword evidence="1" id="KW-0053">Apoptosis</keyword>
<name>A0AAY4DBF4_9TELE</name>
<dbReference type="Gene3D" id="1.10.437.10">
    <property type="entry name" value="Blc2-like"/>
    <property type="match status" value="1"/>
</dbReference>
<sequence>MAADEVRSQTGLVVQFLLNENVYETDGGEFYSSFFSTGGSHCECKMIYVCVSGAGGDAAAFDPQEVARKLRDLGDEYDERRIQPLIRGIREAAANQVRPTEVFVSSVNNLCEAWLGQRAEVAPERDLLRASVALGLYVKKNCPDMVQNVQRLLTSFLNARLADWISAQGGWVSGGHARHQNKSVTSARHSYAVIRS</sequence>
<dbReference type="PROSITE" id="PS50062">
    <property type="entry name" value="BCL2_FAMILY"/>
    <property type="match status" value="1"/>
</dbReference>
<dbReference type="SUPFAM" id="SSF56854">
    <property type="entry name" value="Bcl-2 inhibitors of programmed cell death"/>
    <property type="match status" value="1"/>
</dbReference>
<dbReference type="AlphaFoldDB" id="A0AAY4DBF4"/>
<dbReference type="Proteomes" id="UP000694580">
    <property type="component" value="Chromosome 12"/>
</dbReference>
<dbReference type="GO" id="GO:0042981">
    <property type="term" value="P:regulation of apoptotic process"/>
    <property type="evidence" value="ECO:0007669"/>
    <property type="project" value="InterPro"/>
</dbReference>
<dbReference type="InterPro" id="IPR036834">
    <property type="entry name" value="Bcl-2-like_sf"/>
</dbReference>
<dbReference type="InterPro" id="IPR002475">
    <property type="entry name" value="Bcl2-like"/>
</dbReference>
<accession>A0AAY4DBF4</accession>
<reference evidence="2 3" key="1">
    <citation type="submission" date="2020-06" db="EMBL/GenBank/DDBJ databases">
        <authorList>
            <consortium name="Wellcome Sanger Institute Data Sharing"/>
        </authorList>
    </citation>
    <scope>NUCLEOTIDE SEQUENCE [LARGE SCALE GENOMIC DNA]</scope>
</reference>
<dbReference type="Ensembl" id="ENSDCDT00010052798.1">
    <property type="protein sequence ID" value="ENSDCDP00010042753.1"/>
    <property type="gene ID" value="ENSDCDG00010026848.1"/>
</dbReference>
<proteinExistence type="predicted"/>
<dbReference type="PANTHER" id="PTHR36466:SF1">
    <property type="entry name" value="BCL-2-LIKE PROTEIN 15"/>
    <property type="match status" value="1"/>
</dbReference>